<protein>
    <submittedName>
        <fullName evidence="2">Acetyltransferase</fullName>
    </submittedName>
</protein>
<dbReference type="InterPro" id="IPR000182">
    <property type="entry name" value="GNAT_dom"/>
</dbReference>
<dbReference type="Gene3D" id="3.40.630.30">
    <property type="match status" value="1"/>
</dbReference>
<proteinExistence type="predicted"/>
<dbReference type="PROSITE" id="PS51186">
    <property type="entry name" value="GNAT"/>
    <property type="match status" value="1"/>
</dbReference>
<dbReference type="Proteomes" id="UP001549184">
    <property type="component" value="Unassembled WGS sequence"/>
</dbReference>
<dbReference type="EMBL" id="JBEPMU010000001">
    <property type="protein sequence ID" value="MET3650625.1"/>
    <property type="molecule type" value="Genomic_DNA"/>
</dbReference>
<organism evidence="2 3">
    <name type="scientific">Dyella japonica</name>
    <dbReference type="NCBI Taxonomy" id="231455"/>
    <lineage>
        <taxon>Bacteria</taxon>
        <taxon>Pseudomonadati</taxon>
        <taxon>Pseudomonadota</taxon>
        <taxon>Gammaproteobacteria</taxon>
        <taxon>Lysobacterales</taxon>
        <taxon>Rhodanobacteraceae</taxon>
        <taxon>Dyella</taxon>
    </lineage>
</organism>
<feature type="domain" description="N-acetyltransferase" evidence="1">
    <location>
        <begin position="40"/>
        <end position="197"/>
    </location>
</feature>
<dbReference type="SUPFAM" id="SSF55729">
    <property type="entry name" value="Acyl-CoA N-acyltransferases (Nat)"/>
    <property type="match status" value="1"/>
</dbReference>
<dbReference type="InterPro" id="IPR016181">
    <property type="entry name" value="Acyl_CoA_acyltransferase"/>
</dbReference>
<evidence type="ECO:0000259" key="1">
    <source>
        <dbReference type="PROSITE" id="PS51186"/>
    </source>
</evidence>
<reference evidence="2 3" key="1">
    <citation type="submission" date="2024-06" db="EMBL/GenBank/DDBJ databases">
        <title>Sorghum-associated microbial communities from plants grown in Nebraska, USA.</title>
        <authorList>
            <person name="Schachtman D."/>
        </authorList>
    </citation>
    <scope>NUCLEOTIDE SEQUENCE [LARGE SCALE GENOMIC DNA]</scope>
    <source>
        <strain evidence="2 3">1073</strain>
    </source>
</reference>
<keyword evidence="3" id="KW-1185">Reference proteome</keyword>
<evidence type="ECO:0000313" key="3">
    <source>
        <dbReference type="Proteomes" id="UP001549184"/>
    </source>
</evidence>
<dbReference type="Pfam" id="PF00583">
    <property type="entry name" value="Acetyltransf_1"/>
    <property type="match status" value="1"/>
</dbReference>
<evidence type="ECO:0000313" key="2">
    <source>
        <dbReference type="EMBL" id="MET3650625.1"/>
    </source>
</evidence>
<dbReference type="RefSeq" id="WP_354012120.1">
    <property type="nucleotide sequence ID" value="NZ_JBEPMU010000001.1"/>
</dbReference>
<comment type="caution">
    <text evidence="2">The sequence shown here is derived from an EMBL/GenBank/DDBJ whole genome shotgun (WGS) entry which is preliminary data.</text>
</comment>
<sequence>MPHKISHSRVAGAHREPEKVSWSVPSLHPWTGYLRDGQSILVRPACGDDAPLERDFVRRLTPEVFDQCSLGLIQPDRDELVRELVRMDVSHDMGLLGLVEVNGQQTLVGLARFRGDPQRTRCDCTVAVDPLWRERGVGSILMHHLIGIARMRGIRKMFAVDAFRDAGAHALARRLGFRPCPDPDDPAAVTFELELQA</sequence>
<gene>
    <name evidence="2" type="ORF">ABIC75_000327</name>
</gene>
<dbReference type="CDD" id="cd04301">
    <property type="entry name" value="NAT_SF"/>
    <property type="match status" value="1"/>
</dbReference>
<name>A0ABV2JP57_9GAMM</name>
<accession>A0ABV2JP57</accession>